<dbReference type="AlphaFoldDB" id="A0A1V8M7B2"/>
<keyword evidence="2" id="KW-1185">Reference proteome</keyword>
<proteinExistence type="predicted"/>
<keyword evidence="1" id="KW-0808">Transferase</keyword>
<dbReference type="GO" id="GO:0016740">
    <property type="term" value="F:transferase activity"/>
    <property type="evidence" value="ECO:0007669"/>
    <property type="project" value="UniProtKB-KW"/>
</dbReference>
<accession>A0A1V8M7B2</accession>
<dbReference type="STRING" id="1420851.AU255_06035"/>
<name>A0A1V8M7B2_9GAMM</name>
<dbReference type="OrthoDB" id="9477at2"/>
<dbReference type="RefSeq" id="WP_080522045.1">
    <property type="nucleotide sequence ID" value="NZ_LPUF01000001.1"/>
</dbReference>
<dbReference type="Gene3D" id="3.90.550.10">
    <property type="entry name" value="Spore Coat Polysaccharide Biosynthesis Protein SpsA, Chain A"/>
    <property type="match status" value="1"/>
</dbReference>
<dbReference type="EMBL" id="LPUF01000001">
    <property type="protein sequence ID" value="OQK17435.1"/>
    <property type="molecule type" value="Genomic_DNA"/>
</dbReference>
<sequence length="403" mass="46146">MSDFFQNGTITTLHKLNKDRVTDMEAELQSFAEQRPMGLVLPSLFSELEGPALESIIKEISQVPYLNEIIIGLDNANANEFAYAREFFSALPQRHRILWNEGPRLRKLNVQLIEKGIAPKELGKGRNVWYCYGYAIASGRSEAIAIHDCDILTYNRGMLASLFYPVANPAFNFEFCKGYYYRMADAKINGRVCRLLVTPLLRTLKKILGPMDYLDYLDSFRYALSGEFATRMDTIKEIRIPSDWGLEIGVLSEMYRNQSRKHICQVEIADAYDHKHQELSPEYVDAGLSKMSIDIAKSIFRKLATEGVVLSKEVFRTVKATYYREALDTVEAYYNDACFNGLTFDRHQEEKTVELFSQNIIRAGDTFLERPSETPFIPSWNRVVSAIPDILDRLQDAVEEDNA</sequence>
<organism evidence="1 2">
    <name type="scientific">Methyloprofundus sedimenti</name>
    <dbReference type="NCBI Taxonomy" id="1420851"/>
    <lineage>
        <taxon>Bacteria</taxon>
        <taxon>Pseudomonadati</taxon>
        <taxon>Pseudomonadota</taxon>
        <taxon>Gammaproteobacteria</taxon>
        <taxon>Methylococcales</taxon>
        <taxon>Methylococcaceae</taxon>
        <taxon>Methyloprofundus</taxon>
    </lineage>
</organism>
<evidence type="ECO:0000313" key="1">
    <source>
        <dbReference type="EMBL" id="OQK17435.1"/>
    </source>
</evidence>
<dbReference type="Proteomes" id="UP000191980">
    <property type="component" value="Unassembled WGS sequence"/>
</dbReference>
<comment type="caution">
    <text evidence="1">The sequence shown here is derived from an EMBL/GenBank/DDBJ whole genome shotgun (WGS) entry which is preliminary data.</text>
</comment>
<evidence type="ECO:0000313" key="2">
    <source>
        <dbReference type="Proteomes" id="UP000191980"/>
    </source>
</evidence>
<dbReference type="InterPro" id="IPR029044">
    <property type="entry name" value="Nucleotide-diphossugar_trans"/>
</dbReference>
<reference evidence="1 2" key="1">
    <citation type="submission" date="2015-12" db="EMBL/GenBank/DDBJ databases">
        <authorList>
            <person name="Shamseldin A."/>
            <person name="Moawad H."/>
            <person name="Abd El-Rahim W.M."/>
            <person name="Sadowsky M.J."/>
        </authorList>
    </citation>
    <scope>NUCLEOTIDE SEQUENCE [LARGE SCALE GENOMIC DNA]</scope>
    <source>
        <strain evidence="1 2">WF1</strain>
    </source>
</reference>
<protein>
    <submittedName>
        <fullName evidence="1">Glycosyl transferase</fullName>
    </submittedName>
</protein>
<gene>
    <name evidence="1" type="ORF">AU255_06035</name>
</gene>
<dbReference type="SUPFAM" id="SSF53448">
    <property type="entry name" value="Nucleotide-diphospho-sugar transferases"/>
    <property type="match status" value="1"/>
</dbReference>